<reference evidence="2" key="1">
    <citation type="submission" date="2016-06" db="EMBL/GenBank/DDBJ databases">
        <title>Parallel loss of symbiosis genes in relatives of nitrogen-fixing non-legume Parasponia.</title>
        <authorList>
            <person name="Van Velzen R."/>
            <person name="Holmer R."/>
            <person name="Bu F."/>
            <person name="Rutten L."/>
            <person name="Van Zeijl A."/>
            <person name="Liu W."/>
            <person name="Santuari L."/>
            <person name="Cao Q."/>
            <person name="Sharma T."/>
            <person name="Shen D."/>
            <person name="Roswanjaya Y."/>
            <person name="Wardhani T."/>
            <person name="Kalhor M.S."/>
            <person name="Jansen J."/>
            <person name="Van den Hoogen J."/>
            <person name="Gungor B."/>
            <person name="Hartog M."/>
            <person name="Hontelez J."/>
            <person name="Verver J."/>
            <person name="Yang W.-C."/>
            <person name="Schijlen E."/>
            <person name="Repin R."/>
            <person name="Schilthuizen M."/>
            <person name="Schranz E."/>
            <person name="Heidstra R."/>
            <person name="Miyata K."/>
            <person name="Fedorova E."/>
            <person name="Kohlen W."/>
            <person name="Bisseling T."/>
            <person name="Smit S."/>
            <person name="Geurts R."/>
        </authorList>
    </citation>
    <scope>NUCLEOTIDE SEQUENCE [LARGE SCALE GENOMIC DNA]</scope>
    <source>
        <strain evidence="2">cv. RG33-2</strain>
    </source>
</reference>
<dbReference type="InParanoid" id="A0A2P5EHH8"/>
<keyword evidence="2" id="KW-1185">Reference proteome</keyword>
<evidence type="ECO:0000313" key="1">
    <source>
        <dbReference type="EMBL" id="PON84963.1"/>
    </source>
</evidence>
<comment type="caution">
    <text evidence="1">The sequence shown here is derived from an EMBL/GenBank/DDBJ whole genome shotgun (WGS) entry which is preliminary data.</text>
</comment>
<organism evidence="1 2">
    <name type="scientific">Trema orientale</name>
    <name type="common">Charcoal tree</name>
    <name type="synonym">Celtis orientalis</name>
    <dbReference type="NCBI Taxonomy" id="63057"/>
    <lineage>
        <taxon>Eukaryota</taxon>
        <taxon>Viridiplantae</taxon>
        <taxon>Streptophyta</taxon>
        <taxon>Embryophyta</taxon>
        <taxon>Tracheophyta</taxon>
        <taxon>Spermatophyta</taxon>
        <taxon>Magnoliopsida</taxon>
        <taxon>eudicotyledons</taxon>
        <taxon>Gunneridae</taxon>
        <taxon>Pentapetalae</taxon>
        <taxon>rosids</taxon>
        <taxon>fabids</taxon>
        <taxon>Rosales</taxon>
        <taxon>Cannabaceae</taxon>
        <taxon>Trema</taxon>
    </lineage>
</organism>
<proteinExistence type="predicted"/>
<sequence>MFFLKDEINGDLLHLIIIEGFHLEVSFCGPDMPMMVINDVFYSMARHLVDNIFEDKLNRIGAKIHGMRTAIDPICPR</sequence>
<evidence type="ECO:0000313" key="2">
    <source>
        <dbReference type="Proteomes" id="UP000237000"/>
    </source>
</evidence>
<protein>
    <submittedName>
        <fullName evidence="1">Uncharacterized protein</fullName>
    </submittedName>
</protein>
<gene>
    <name evidence="1" type="ORF">TorRG33x02_192150</name>
</gene>
<name>A0A2P5EHH8_TREOI</name>
<dbReference type="OrthoDB" id="10335877at2759"/>
<dbReference type="Proteomes" id="UP000237000">
    <property type="component" value="Unassembled WGS sequence"/>
</dbReference>
<dbReference type="AlphaFoldDB" id="A0A2P5EHH8"/>
<dbReference type="EMBL" id="JXTC01000154">
    <property type="protein sequence ID" value="PON84963.1"/>
    <property type="molecule type" value="Genomic_DNA"/>
</dbReference>
<accession>A0A2P5EHH8</accession>